<keyword evidence="3" id="KW-0732">Signal</keyword>
<dbReference type="InterPro" id="IPR058625">
    <property type="entry name" value="MdtA-like_BSH"/>
</dbReference>
<evidence type="ECO:0000256" key="1">
    <source>
        <dbReference type="ARBA" id="ARBA00009477"/>
    </source>
</evidence>
<dbReference type="PANTHER" id="PTHR30469">
    <property type="entry name" value="MULTIDRUG RESISTANCE PROTEIN MDTA"/>
    <property type="match status" value="1"/>
</dbReference>
<reference evidence="5 6" key="1">
    <citation type="submission" date="2020-10" db="EMBL/GenBank/DDBJ databases">
        <title>Connecting structure to function with the recovery of over 1000 high-quality activated sludge metagenome-assembled genomes encoding full-length rRNA genes using long-read sequencing.</title>
        <authorList>
            <person name="Singleton C.M."/>
            <person name="Petriglieri F."/>
            <person name="Kristensen J.M."/>
            <person name="Kirkegaard R.H."/>
            <person name="Michaelsen T.Y."/>
            <person name="Andersen M.H."/>
            <person name="Karst S.M."/>
            <person name="Dueholm M.S."/>
            <person name="Nielsen P.H."/>
            <person name="Albertsen M."/>
        </authorList>
    </citation>
    <scope>NUCLEOTIDE SEQUENCE [LARGE SCALE GENOMIC DNA]</scope>
    <source>
        <strain evidence="5">OdNE_18-Q3-R46-58_MAXAC.008</strain>
    </source>
</reference>
<dbReference type="Pfam" id="PF25917">
    <property type="entry name" value="BSH_RND"/>
    <property type="match status" value="1"/>
</dbReference>
<dbReference type="NCBIfam" id="TIGR01730">
    <property type="entry name" value="RND_mfp"/>
    <property type="match status" value="1"/>
</dbReference>
<evidence type="ECO:0000313" key="5">
    <source>
        <dbReference type="EMBL" id="MBK8572338.1"/>
    </source>
</evidence>
<dbReference type="InterPro" id="IPR006143">
    <property type="entry name" value="RND_pump_MFP"/>
</dbReference>
<dbReference type="GO" id="GO:0015562">
    <property type="term" value="F:efflux transmembrane transporter activity"/>
    <property type="evidence" value="ECO:0007669"/>
    <property type="project" value="TreeGrafter"/>
</dbReference>
<evidence type="ECO:0000256" key="3">
    <source>
        <dbReference type="SAM" id="SignalP"/>
    </source>
</evidence>
<gene>
    <name evidence="5" type="ORF">IPN91_06740</name>
</gene>
<feature type="chain" id="PRO_5038080035" evidence="3">
    <location>
        <begin position="22"/>
        <end position="244"/>
    </location>
</feature>
<keyword evidence="2" id="KW-0175">Coiled coil</keyword>
<sequence length="244" mass="26641">MSNPALIFASALLLGSGPARAALPVEGLVLPFRQVEVAAPVSSRITDMKVKEGEAVKEGQSLALLYGRLEELEAQRAKVLLERREFEAKGARKLYESRVIPEARALEARIDLDLARLQYETAVEQVRLRTILAPMDGIVVMRAHDAGEAVSTAQPLFRILDLSKVVVQVEVEPRQLAAVLPGRRVRVSFPLADQPLATEGEVILVDPCAGAEGRVRVKVLVENPERRIRSGIRAVVELPAPSQP</sequence>
<organism evidence="5 6">
    <name type="scientific">Candidatus Geothrix odensensis</name>
    <dbReference type="NCBI Taxonomy" id="2954440"/>
    <lineage>
        <taxon>Bacteria</taxon>
        <taxon>Pseudomonadati</taxon>
        <taxon>Acidobacteriota</taxon>
        <taxon>Holophagae</taxon>
        <taxon>Holophagales</taxon>
        <taxon>Holophagaceae</taxon>
        <taxon>Geothrix</taxon>
    </lineage>
</organism>
<proteinExistence type="inferred from homology"/>
<dbReference type="AlphaFoldDB" id="A0A936F1D6"/>
<dbReference type="PANTHER" id="PTHR30469:SF15">
    <property type="entry name" value="HLYD FAMILY OF SECRETION PROTEINS"/>
    <property type="match status" value="1"/>
</dbReference>
<dbReference type="Proteomes" id="UP000709959">
    <property type="component" value="Unassembled WGS sequence"/>
</dbReference>
<feature type="coiled-coil region" evidence="2">
    <location>
        <begin position="62"/>
        <end position="89"/>
    </location>
</feature>
<dbReference type="Gene3D" id="2.40.50.100">
    <property type="match status" value="1"/>
</dbReference>
<evidence type="ECO:0000313" key="6">
    <source>
        <dbReference type="Proteomes" id="UP000709959"/>
    </source>
</evidence>
<dbReference type="GO" id="GO:1990281">
    <property type="term" value="C:efflux pump complex"/>
    <property type="evidence" value="ECO:0007669"/>
    <property type="project" value="TreeGrafter"/>
</dbReference>
<evidence type="ECO:0000256" key="2">
    <source>
        <dbReference type="SAM" id="Coils"/>
    </source>
</evidence>
<comment type="similarity">
    <text evidence="1">Belongs to the membrane fusion protein (MFP) (TC 8.A.1) family.</text>
</comment>
<accession>A0A936F1D6</accession>
<dbReference type="EMBL" id="JADKCH010000004">
    <property type="protein sequence ID" value="MBK8572338.1"/>
    <property type="molecule type" value="Genomic_DNA"/>
</dbReference>
<comment type="caution">
    <text evidence="5">The sequence shown here is derived from an EMBL/GenBank/DDBJ whole genome shotgun (WGS) entry which is preliminary data.</text>
</comment>
<dbReference type="Gene3D" id="2.40.30.170">
    <property type="match status" value="1"/>
</dbReference>
<evidence type="ECO:0000259" key="4">
    <source>
        <dbReference type="Pfam" id="PF25917"/>
    </source>
</evidence>
<protein>
    <submittedName>
        <fullName evidence="5">Efflux RND transporter periplasmic adaptor subunit</fullName>
    </submittedName>
</protein>
<feature type="signal peptide" evidence="3">
    <location>
        <begin position="1"/>
        <end position="21"/>
    </location>
</feature>
<name>A0A936F1D6_9BACT</name>
<feature type="domain" description="Multidrug resistance protein MdtA-like barrel-sandwich hybrid" evidence="4">
    <location>
        <begin position="33"/>
        <end position="160"/>
    </location>
</feature>
<dbReference type="SUPFAM" id="SSF111369">
    <property type="entry name" value="HlyD-like secretion proteins"/>
    <property type="match status" value="1"/>
</dbReference>